<accession>A0ABS7PUK7</accession>
<proteinExistence type="predicted"/>
<name>A0ABS7PUK7_9SPHN</name>
<dbReference type="CDD" id="cd01562">
    <property type="entry name" value="Thr-dehyd"/>
    <property type="match status" value="1"/>
</dbReference>
<comment type="cofactor">
    <cofactor evidence="1">
        <name>pyridoxal 5'-phosphate</name>
        <dbReference type="ChEBI" id="CHEBI:597326"/>
    </cofactor>
</comment>
<dbReference type="EMBL" id="JAINVV010000011">
    <property type="protein sequence ID" value="MBY8824946.1"/>
    <property type="molecule type" value="Genomic_DNA"/>
</dbReference>
<sequence length="326" mass="34503">MAEPALTASEIEETRARLDGHIAETPVHRWRGPDLEAIMGDRTQVILKLELFQLAGSFKLRGALNNIMQLSPDELARGVTAVSSGNHAVATSYAARLMGTPAKVVMMRGANPFRMAQCRKHGAELIVADNVTQAFEIANEIRDKEGRYFVHPFEGRRTALGSATLGLEFCRQAPGLDAVIIAIGGGGLCGGMSAATKIFSPGTRVYGVEPEGSDAMHRSFAAGAVASTVSPSTIADSLNAPYSATFTLGLCRDNVDALAKVSDGEMRSAMRLLFEEMKLAVEPAAAAATAALLGPLREELEGKRVGILVCGTNTDIDTLAAHLHES</sequence>
<keyword evidence="3" id="KW-0456">Lyase</keyword>
<organism evidence="5 6">
    <name type="scientific">Sphingomonas colocasiae</name>
    <dbReference type="NCBI Taxonomy" id="1848973"/>
    <lineage>
        <taxon>Bacteria</taxon>
        <taxon>Pseudomonadati</taxon>
        <taxon>Pseudomonadota</taxon>
        <taxon>Alphaproteobacteria</taxon>
        <taxon>Sphingomonadales</taxon>
        <taxon>Sphingomonadaceae</taxon>
        <taxon>Sphingomonas</taxon>
    </lineage>
</organism>
<dbReference type="Proteomes" id="UP000706039">
    <property type="component" value="Unassembled WGS sequence"/>
</dbReference>
<evidence type="ECO:0000256" key="3">
    <source>
        <dbReference type="ARBA" id="ARBA00023239"/>
    </source>
</evidence>
<gene>
    <name evidence="5" type="ORF">K7G82_21765</name>
</gene>
<protein>
    <submittedName>
        <fullName evidence="5">Threonine/serine dehydratase</fullName>
    </submittedName>
</protein>
<reference evidence="5 6" key="1">
    <citation type="submission" date="2021-08" db="EMBL/GenBank/DDBJ databases">
        <authorList>
            <person name="Tuo L."/>
        </authorList>
    </citation>
    <scope>NUCLEOTIDE SEQUENCE [LARGE SCALE GENOMIC DNA]</scope>
    <source>
        <strain evidence="5 6">JCM 31229</strain>
    </source>
</reference>
<dbReference type="Gene3D" id="3.40.50.1100">
    <property type="match status" value="2"/>
</dbReference>
<dbReference type="Pfam" id="PF00291">
    <property type="entry name" value="PALP"/>
    <property type="match status" value="1"/>
</dbReference>
<feature type="domain" description="Tryptophan synthase beta chain-like PALP" evidence="4">
    <location>
        <begin position="20"/>
        <end position="311"/>
    </location>
</feature>
<dbReference type="InterPro" id="IPR001926">
    <property type="entry name" value="TrpB-like_PALP"/>
</dbReference>
<dbReference type="SUPFAM" id="SSF53686">
    <property type="entry name" value="Tryptophan synthase beta subunit-like PLP-dependent enzymes"/>
    <property type="match status" value="1"/>
</dbReference>
<evidence type="ECO:0000256" key="2">
    <source>
        <dbReference type="ARBA" id="ARBA00022898"/>
    </source>
</evidence>
<evidence type="ECO:0000313" key="5">
    <source>
        <dbReference type="EMBL" id="MBY8824946.1"/>
    </source>
</evidence>
<evidence type="ECO:0000313" key="6">
    <source>
        <dbReference type="Proteomes" id="UP000706039"/>
    </source>
</evidence>
<dbReference type="InterPro" id="IPR050147">
    <property type="entry name" value="Ser/Thr_Dehydratase"/>
</dbReference>
<keyword evidence="6" id="KW-1185">Reference proteome</keyword>
<comment type="caution">
    <text evidence="5">The sequence shown here is derived from an EMBL/GenBank/DDBJ whole genome shotgun (WGS) entry which is preliminary data.</text>
</comment>
<keyword evidence="2" id="KW-0663">Pyridoxal phosphate</keyword>
<dbReference type="InterPro" id="IPR036052">
    <property type="entry name" value="TrpB-like_PALP_sf"/>
</dbReference>
<dbReference type="PANTHER" id="PTHR48078">
    <property type="entry name" value="THREONINE DEHYDRATASE, MITOCHONDRIAL-RELATED"/>
    <property type="match status" value="1"/>
</dbReference>
<evidence type="ECO:0000256" key="1">
    <source>
        <dbReference type="ARBA" id="ARBA00001933"/>
    </source>
</evidence>
<evidence type="ECO:0000259" key="4">
    <source>
        <dbReference type="Pfam" id="PF00291"/>
    </source>
</evidence>
<dbReference type="PANTHER" id="PTHR48078:SF6">
    <property type="entry name" value="L-THREONINE DEHYDRATASE CATABOLIC TDCB"/>
    <property type="match status" value="1"/>
</dbReference>